<evidence type="ECO:0000259" key="1">
    <source>
        <dbReference type="Pfam" id="PF01168"/>
    </source>
</evidence>
<dbReference type="SUPFAM" id="SSF51419">
    <property type="entry name" value="PLP-binding barrel"/>
    <property type="match status" value="1"/>
</dbReference>
<dbReference type="RefSeq" id="WP_126990131.1">
    <property type="nucleotide sequence ID" value="NZ_JBHUOR010000140.1"/>
</dbReference>
<comment type="caution">
    <text evidence="2">The sequence shown here is derived from an EMBL/GenBank/DDBJ whole genome shotgun (WGS) entry which is preliminary data.</text>
</comment>
<keyword evidence="3" id="KW-1185">Reference proteome</keyword>
<dbReference type="EMBL" id="JBHUOR010000140">
    <property type="protein sequence ID" value="MFD2870504.1"/>
    <property type="molecule type" value="Genomic_DNA"/>
</dbReference>
<organism evidence="2 3">
    <name type="scientific">Kurthia populi</name>
    <dbReference type="NCBI Taxonomy" id="1562132"/>
    <lineage>
        <taxon>Bacteria</taxon>
        <taxon>Bacillati</taxon>
        <taxon>Bacillota</taxon>
        <taxon>Bacilli</taxon>
        <taxon>Bacillales</taxon>
        <taxon>Caryophanaceae</taxon>
        <taxon>Kurthia</taxon>
    </lineage>
</organism>
<dbReference type="GO" id="GO:0008784">
    <property type="term" value="F:alanine racemase activity"/>
    <property type="evidence" value="ECO:0007669"/>
    <property type="project" value="UniProtKB-EC"/>
</dbReference>
<dbReference type="InterPro" id="IPR051466">
    <property type="entry name" value="D-amino_acid_metab_enzyme"/>
</dbReference>
<keyword evidence="2" id="KW-0413">Isomerase</keyword>
<protein>
    <submittedName>
        <fullName evidence="2">Alanine racemase</fullName>
        <ecNumber evidence="2">5.1.1.1</ecNumber>
    </submittedName>
</protein>
<proteinExistence type="predicted"/>
<dbReference type="Pfam" id="PF01168">
    <property type="entry name" value="Ala_racemase_N"/>
    <property type="match status" value="1"/>
</dbReference>
<name>A0ABW5Y580_9BACL</name>
<reference evidence="3" key="1">
    <citation type="journal article" date="2019" name="Int. J. Syst. Evol. Microbiol.">
        <title>The Global Catalogue of Microorganisms (GCM) 10K type strain sequencing project: providing services to taxonomists for standard genome sequencing and annotation.</title>
        <authorList>
            <consortium name="The Broad Institute Genomics Platform"/>
            <consortium name="The Broad Institute Genome Sequencing Center for Infectious Disease"/>
            <person name="Wu L."/>
            <person name="Ma J."/>
        </authorList>
    </citation>
    <scope>NUCLEOTIDE SEQUENCE [LARGE SCALE GENOMIC DNA]</scope>
    <source>
        <strain evidence="3">KCTC 33522</strain>
    </source>
</reference>
<feature type="domain" description="Alanine racemase N-terminal" evidence="1">
    <location>
        <begin position="19"/>
        <end position="213"/>
    </location>
</feature>
<dbReference type="PANTHER" id="PTHR28004">
    <property type="entry name" value="ZGC:162816-RELATED"/>
    <property type="match status" value="1"/>
</dbReference>
<dbReference type="InterPro" id="IPR029066">
    <property type="entry name" value="PLP-binding_barrel"/>
</dbReference>
<dbReference type="Proteomes" id="UP001597568">
    <property type="component" value="Unassembled WGS sequence"/>
</dbReference>
<dbReference type="InterPro" id="IPR001608">
    <property type="entry name" value="Ala_racemase_N"/>
</dbReference>
<gene>
    <name evidence="2" type="ORF">ACFSY7_18570</name>
</gene>
<evidence type="ECO:0000313" key="3">
    <source>
        <dbReference type="Proteomes" id="UP001597568"/>
    </source>
</evidence>
<accession>A0ABW5Y580</accession>
<dbReference type="Gene3D" id="3.20.20.10">
    <property type="entry name" value="Alanine racemase"/>
    <property type="match status" value="1"/>
</dbReference>
<dbReference type="PANTHER" id="PTHR28004:SF2">
    <property type="entry name" value="D-SERINE DEHYDRATASE"/>
    <property type="match status" value="1"/>
</dbReference>
<sequence>MKKMPAVFQTFEHPYAWLDLDALDANIRTMIAGSGDKDIRIATKSIRSTDVLRYIERAVDQRFAGWMTFTAAETAYLCEQGFDHFLLGYPTLEEKSVRQLMRWIHQGKDITFMVDAVEQVDFLKRLAEEEDVAAALCMDLNVSQQYPSLYFGTRRSALTNAKDTARFIDAILPSPYIYVVGLMGYDAQIAGVGDRPANKATGTVIRRLQQRAKKEVQKRRQKVVRYIEKKQGPLRFVNGGGTGSMAYTATCPEVSEVTIGSGLYRPGLFDYYDDMPFEVAAGYAIRATRRPSQTTIVAHGGGYIASGATGSDKMPVLADDELAFYATEGAGEVQTPLAMPKNKYAIGDSIVLRHAKAGELCERFQVLHGYRHNTYIGPMTTYRGEGQCFL</sequence>
<evidence type="ECO:0000313" key="2">
    <source>
        <dbReference type="EMBL" id="MFD2870504.1"/>
    </source>
</evidence>
<dbReference type="EC" id="5.1.1.1" evidence="2"/>